<proteinExistence type="predicted"/>
<comment type="caution">
    <text evidence="1">The sequence shown here is derived from an EMBL/GenBank/DDBJ whole genome shotgun (WGS) entry which is preliminary data.</text>
</comment>
<dbReference type="Proteomes" id="UP000233425">
    <property type="component" value="Unassembled WGS sequence"/>
</dbReference>
<dbReference type="EMBL" id="NNSR01000025">
    <property type="protein sequence ID" value="PKD32553.1"/>
    <property type="molecule type" value="Genomic_DNA"/>
</dbReference>
<accession>A0A2N0UZX9</accession>
<dbReference type="Pfam" id="PF13189">
    <property type="entry name" value="Cytidylate_kin2"/>
    <property type="match status" value="1"/>
</dbReference>
<protein>
    <submittedName>
        <fullName evidence="1">Cytidylate kinase</fullName>
    </submittedName>
</protein>
<organism evidence="1 2">
    <name type="scientific">Ruminococcus bromii</name>
    <dbReference type="NCBI Taxonomy" id="40518"/>
    <lineage>
        <taxon>Bacteria</taxon>
        <taxon>Bacillati</taxon>
        <taxon>Bacillota</taxon>
        <taxon>Clostridia</taxon>
        <taxon>Eubacteriales</taxon>
        <taxon>Oscillospiraceae</taxon>
        <taxon>Ruminococcus</taxon>
    </lineage>
</organism>
<reference evidence="1" key="1">
    <citation type="journal article" date="2018" name="Environ. Microbiol.">
        <title>Sporulation capability and amylosome conservation among diverse human colonic and rumen isolates of the keystone starch-degrader Ruminococcus bromii.</title>
        <authorList>
            <person name="Mukhopadhya I."/>
            <person name="Morais S."/>
            <person name="Laverde-Gomez J."/>
            <person name="Sheridan P.O."/>
            <person name="Walker A.W."/>
            <person name="Kelly W."/>
            <person name="Klieve A.V."/>
            <person name="Ouwerkerk D."/>
            <person name="Duncan S.H."/>
            <person name="Louis P."/>
            <person name="Koropatkin N."/>
            <person name="Cockburn D."/>
            <person name="Kibler R."/>
            <person name="Cooper P.J."/>
            <person name="Sandoval C."/>
            <person name="Crost E."/>
            <person name="Juge N."/>
            <person name="Bayer E.A."/>
            <person name="Flint H.J."/>
        </authorList>
    </citation>
    <scope>NUCLEOTIDE SEQUENCE [LARGE SCALE GENOMIC DNA]</scope>
    <source>
        <strain evidence="1">ATCC 27255</strain>
    </source>
</reference>
<gene>
    <name evidence="1" type="ORF">RBATCC27255_00289</name>
</gene>
<name>A0A2N0UZX9_9FIRM</name>
<dbReference type="GO" id="GO:0016301">
    <property type="term" value="F:kinase activity"/>
    <property type="evidence" value="ECO:0007669"/>
    <property type="project" value="UniProtKB-KW"/>
</dbReference>
<keyword evidence="2" id="KW-1185">Reference proteome</keyword>
<keyword evidence="1" id="KW-0418">Kinase</keyword>
<sequence>MSFDKIIAITRQYGSGGHDIGKALAEKLGISFYDKELISIAAKESGVSPEVFKHADERATNSLLYSLSVGLYNYGNNFSSVGDLPVNDRLYILQHKIIKQLAEKENFVVVGRCADYVLKDNPKLVKVYIYADLDKRIKRAVDRQDIDPARAKQAVLKADKNRANYYSFYSGKKWGLPDNYDLCLNSTNLTVDQAVDIIISYINICNSNKK</sequence>
<keyword evidence="1" id="KW-0808">Transferase</keyword>
<evidence type="ECO:0000313" key="1">
    <source>
        <dbReference type="EMBL" id="PKD32553.1"/>
    </source>
</evidence>
<dbReference type="Gene3D" id="3.40.50.300">
    <property type="entry name" value="P-loop containing nucleotide triphosphate hydrolases"/>
    <property type="match status" value="1"/>
</dbReference>
<dbReference type="SUPFAM" id="SSF52540">
    <property type="entry name" value="P-loop containing nucleoside triphosphate hydrolases"/>
    <property type="match status" value="1"/>
</dbReference>
<dbReference type="RefSeq" id="WP_101028416.1">
    <property type="nucleotide sequence ID" value="NZ_CABMMZ010000025.1"/>
</dbReference>
<evidence type="ECO:0000313" key="2">
    <source>
        <dbReference type="Proteomes" id="UP000233425"/>
    </source>
</evidence>
<dbReference type="AlphaFoldDB" id="A0A2N0UZX9"/>
<dbReference type="InterPro" id="IPR027417">
    <property type="entry name" value="P-loop_NTPase"/>
</dbReference>